<reference evidence="1 2" key="1">
    <citation type="submission" date="2016-01" db="EMBL/GenBank/DDBJ databases">
        <authorList>
            <person name="Brown R."/>
        </authorList>
    </citation>
    <scope>NUCLEOTIDE SEQUENCE [LARGE SCALE GENOMIC DNA]</scope>
    <source>
        <strain evidence="1">Sporomusa sphaeroides DSM 2875</strain>
    </source>
</reference>
<keyword evidence="2" id="KW-1185">Reference proteome</keyword>
<dbReference type="RefSeq" id="WP_075754122.1">
    <property type="nucleotide sequence ID" value="NZ_CP146991.1"/>
</dbReference>
<evidence type="ECO:0000313" key="1">
    <source>
        <dbReference type="EMBL" id="CVK21337.1"/>
    </source>
</evidence>
<comment type="caution">
    <text evidence="1">The sequence shown here is derived from an EMBL/GenBank/DDBJ whole genome shotgun (WGS) entry which is preliminary data.</text>
</comment>
<evidence type="ECO:0000313" key="2">
    <source>
        <dbReference type="Proteomes" id="UP000245702"/>
    </source>
</evidence>
<organism evidence="1 2">
    <name type="scientific">Sporomusa sphaeroides DSM 2875</name>
    <dbReference type="NCBI Taxonomy" id="1337886"/>
    <lineage>
        <taxon>Bacteria</taxon>
        <taxon>Bacillati</taxon>
        <taxon>Bacillota</taxon>
        <taxon>Negativicutes</taxon>
        <taxon>Selenomonadales</taxon>
        <taxon>Sporomusaceae</taxon>
        <taxon>Sporomusa</taxon>
    </lineage>
</organism>
<dbReference type="Proteomes" id="UP000245702">
    <property type="component" value="Unassembled WGS sequence"/>
</dbReference>
<dbReference type="InterPro" id="IPR046900">
    <property type="entry name" value="ABC-3C_MC7"/>
</dbReference>
<dbReference type="EMBL" id="FCOW01000032">
    <property type="protein sequence ID" value="CVK21337.1"/>
    <property type="molecule type" value="Genomic_DNA"/>
</dbReference>
<name>A0ABM9W829_9FIRM</name>
<sequence length="79" mass="9102">MILPNKLIGFQDSIIAKMIYILDAVSLEDQSISSLYNKVKNNFEDINQYILALDVLFTLEKVEFNEKAQVITYVKTDNL</sequence>
<gene>
    <name evidence="1" type="ORF">SSPH_04024</name>
</gene>
<dbReference type="Pfam" id="PF20292">
    <property type="entry name" value="MC7"/>
    <property type="match status" value="1"/>
</dbReference>
<proteinExistence type="predicted"/>
<protein>
    <submittedName>
        <fullName evidence="1">Uncharacterized protein</fullName>
    </submittedName>
</protein>
<accession>A0ABM9W829</accession>